<dbReference type="PANTHER" id="PTHR30136">
    <property type="entry name" value="HELIX-TURN-HELIX TRANSCRIPTIONAL REGULATOR, ICLR FAMILY"/>
    <property type="match status" value="1"/>
</dbReference>
<organism evidence="6 7">
    <name type="scientific">Antarcticimicrobium sediminis</name>
    <dbReference type="NCBI Taxonomy" id="2546227"/>
    <lineage>
        <taxon>Bacteria</taxon>
        <taxon>Pseudomonadati</taxon>
        <taxon>Pseudomonadota</taxon>
        <taxon>Alphaproteobacteria</taxon>
        <taxon>Rhodobacterales</taxon>
        <taxon>Paracoccaceae</taxon>
        <taxon>Antarcticimicrobium</taxon>
    </lineage>
</organism>
<reference evidence="6 7" key="1">
    <citation type="submission" date="2019-03" db="EMBL/GenBank/DDBJ databases">
        <authorList>
            <person name="Zhang S."/>
        </authorList>
    </citation>
    <scope>NUCLEOTIDE SEQUENCE [LARGE SCALE GENOMIC DNA]</scope>
    <source>
        <strain evidence="6 7">S4J41</strain>
    </source>
</reference>
<evidence type="ECO:0000313" key="7">
    <source>
        <dbReference type="Proteomes" id="UP000294662"/>
    </source>
</evidence>
<dbReference type="PROSITE" id="PS51078">
    <property type="entry name" value="ICLR_ED"/>
    <property type="match status" value="1"/>
</dbReference>
<feature type="domain" description="HTH iclR-type" evidence="4">
    <location>
        <begin position="6"/>
        <end position="67"/>
    </location>
</feature>
<keyword evidence="3" id="KW-0804">Transcription</keyword>
<evidence type="ECO:0000256" key="1">
    <source>
        <dbReference type="ARBA" id="ARBA00023015"/>
    </source>
</evidence>
<dbReference type="PANTHER" id="PTHR30136:SF24">
    <property type="entry name" value="HTH-TYPE TRANSCRIPTIONAL REPRESSOR ALLR"/>
    <property type="match status" value="1"/>
</dbReference>
<dbReference type="InterPro" id="IPR029016">
    <property type="entry name" value="GAF-like_dom_sf"/>
</dbReference>
<name>A0A4V2Z8D4_9RHOB</name>
<dbReference type="AlphaFoldDB" id="A0A4V2Z8D4"/>
<dbReference type="SMART" id="SM00346">
    <property type="entry name" value="HTH_ICLR"/>
    <property type="match status" value="1"/>
</dbReference>
<sequence>MAQGTLQTLDRGIEALLLIARTPGGLKVGDLAERLKLHRAIAYRIIATLSAHGMVRRVEDGRIVLGAAAFQLGAQAADSVRSLAQPILEDLAETTGATAFLSMAEGADCVVVQTAEPRRAVVNIHYRVGLRHPIRLGAAGIAILAARPAHPDDSEEIRTAREQGYSVTRGQLHKGAVGVSSPVRLLGAAFAGMEYSIGVVALEALDLDLACRAVPEAARALSGRFD</sequence>
<evidence type="ECO:0000259" key="4">
    <source>
        <dbReference type="PROSITE" id="PS51077"/>
    </source>
</evidence>
<dbReference type="GO" id="GO:0045892">
    <property type="term" value="P:negative regulation of DNA-templated transcription"/>
    <property type="evidence" value="ECO:0007669"/>
    <property type="project" value="TreeGrafter"/>
</dbReference>
<dbReference type="EMBL" id="SMFP01000003">
    <property type="protein sequence ID" value="TDE39876.1"/>
    <property type="molecule type" value="Genomic_DNA"/>
</dbReference>
<dbReference type="SUPFAM" id="SSF46785">
    <property type="entry name" value="Winged helix' DNA-binding domain"/>
    <property type="match status" value="1"/>
</dbReference>
<keyword evidence="1" id="KW-0805">Transcription regulation</keyword>
<dbReference type="PROSITE" id="PS51077">
    <property type="entry name" value="HTH_ICLR"/>
    <property type="match status" value="1"/>
</dbReference>
<keyword evidence="7" id="KW-1185">Reference proteome</keyword>
<dbReference type="Pfam" id="PF09339">
    <property type="entry name" value="HTH_IclR"/>
    <property type="match status" value="1"/>
</dbReference>
<feature type="domain" description="IclR-ED" evidence="5">
    <location>
        <begin position="68"/>
        <end position="226"/>
    </location>
</feature>
<dbReference type="SUPFAM" id="SSF55781">
    <property type="entry name" value="GAF domain-like"/>
    <property type="match status" value="1"/>
</dbReference>
<dbReference type="InterPro" id="IPR014757">
    <property type="entry name" value="Tscrpt_reg_IclR_C"/>
</dbReference>
<dbReference type="Gene3D" id="1.10.10.10">
    <property type="entry name" value="Winged helix-like DNA-binding domain superfamily/Winged helix DNA-binding domain"/>
    <property type="match status" value="1"/>
</dbReference>
<keyword evidence="2" id="KW-0238">DNA-binding</keyword>
<dbReference type="InterPro" id="IPR036390">
    <property type="entry name" value="WH_DNA-bd_sf"/>
</dbReference>
<comment type="caution">
    <text evidence="6">The sequence shown here is derived from an EMBL/GenBank/DDBJ whole genome shotgun (WGS) entry which is preliminary data.</text>
</comment>
<dbReference type="InterPro" id="IPR036388">
    <property type="entry name" value="WH-like_DNA-bd_sf"/>
</dbReference>
<dbReference type="OrthoDB" id="6057486at2"/>
<dbReference type="Gene3D" id="3.30.450.40">
    <property type="match status" value="2"/>
</dbReference>
<dbReference type="GO" id="GO:0003677">
    <property type="term" value="F:DNA binding"/>
    <property type="evidence" value="ECO:0007669"/>
    <property type="project" value="UniProtKB-KW"/>
</dbReference>
<dbReference type="Proteomes" id="UP000294662">
    <property type="component" value="Unassembled WGS sequence"/>
</dbReference>
<gene>
    <name evidence="6" type="ORF">E1B25_07280</name>
</gene>
<dbReference type="InterPro" id="IPR050707">
    <property type="entry name" value="HTH_MetabolicPath_Reg"/>
</dbReference>
<proteinExistence type="predicted"/>
<evidence type="ECO:0000313" key="6">
    <source>
        <dbReference type="EMBL" id="TDE39876.1"/>
    </source>
</evidence>
<dbReference type="Pfam" id="PF01614">
    <property type="entry name" value="IclR_C"/>
    <property type="match status" value="1"/>
</dbReference>
<evidence type="ECO:0000259" key="5">
    <source>
        <dbReference type="PROSITE" id="PS51078"/>
    </source>
</evidence>
<dbReference type="InterPro" id="IPR005471">
    <property type="entry name" value="Tscrpt_reg_IclR_N"/>
</dbReference>
<dbReference type="GO" id="GO:0003700">
    <property type="term" value="F:DNA-binding transcription factor activity"/>
    <property type="evidence" value="ECO:0007669"/>
    <property type="project" value="TreeGrafter"/>
</dbReference>
<evidence type="ECO:0000256" key="3">
    <source>
        <dbReference type="ARBA" id="ARBA00023163"/>
    </source>
</evidence>
<accession>A0A4V2Z8D4</accession>
<protein>
    <submittedName>
        <fullName evidence="6">MarR family transcriptional regulator</fullName>
    </submittedName>
</protein>
<evidence type="ECO:0000256" key="2">
    <source>
        <dbReference type="ARBA" id="ARBA00023125"/>
    </source>
</evidence>